<keyword evidence="2" id="KW-0963">Cytoplasm</keyword>
<dbReference type="AlphaFoldDB" id="A0A366EDH6"/>
<dbReference type="GO" id="GO:0005737">
    <property type="term" value="C:cytoplasm"/>
    <property type="evidence" value="ECO:0007669"/>
    <property type="project" value="UniProtKB-SubCell"/>
</dbReference>
<accession>A0A366EDH6</accession>
<reference evidence="7 8" key="1">
    <citation type="submission" date="2018-06" db="EMBL/GenBank/DDBJ databases">
        <title>Genomic Encyclopedia of Type Strains, Phase IV (KMG-IV): sequencing the most valuable type-strain genomes for metagenomic binning, comparative biology and taxonomic classification.</title>
        <authorList>
            <person name="Goeker M."/>
        </authorList>
    </citation>
    <scope>NUCLEOTIDE SEQUENCE [LARGE SCALE GENOMIC DNA]</scope>
    <source>
        <strain evidence="7 8">DSM 15140</strain>
    </source>
</reference>
<dbReference type="InterPro" id="IPR019734">
    <property type="entry name" value="TPR_rpt"/>
</dbReference>
<keyword evidence="4" id="KW-0802">TPR repeat</keyword>
<evidence type="ECO:0000259" key="6">
    <source>
        <dbReference type="PROSITE" id="PS50943"/>
    </source>
</evidence>
<dbReference type="PROSITE" id="PS50943">
    <property type="entry name" value="HTH_CROC1"/>
    <property type="match status" value="1"/>
</dbReference>
<dbReference type="SMART" id="SM00028">
    <property type="entry name" value="TPR"/>
    <property type="match status" value="4"/>
</dbReference>
<feature type="domain" description="HTH cro/C1-type" evidence="6">
    <location>
        <begin position="9"/>
        <end position="65"/>
    </location>
</feature>
<dbReference type="InterPro" id="IPR010982">
    <property type="entry name" value="Lambda_DNA-bd_dom_sf"/>
</dbReference>
<name>A0A366EDH6_9BACI</name>
<evidence type="ECO:0000256" key="1">
    <source>
        <dbReference type="ARBA" id="ARBA00004496"/>
    </source>
</evidence>
<dbReference type="RefSeq" id="WP_113867180.1">
    <property type="nucleotide sequence ID" value="NZ_BAABQN010000002.1"/>
</dbReference>
<dbReference type="Gene3D" id="1.25.40.10">
    <property type="entry name" value="Tetratricopeptide repeat domain"/>
    <property type="match status" value="1"/>
</dbReference>
<dbReference type="SUPFAM" id="SSF48452">
    <property type="entry name" value="TPR-like"/>
    <property type="match status" value="1"/>
</dbReference>
<evidence type="ECO:0000313" key="8">
    <source>
        <dbReference type="Proteomes" id="UP000252254"/>
    </source>
</evidence>
<dbReference type="Gene3D" id="1.10.260.40">
    <property type="entry name" value="lambda repressor-like DNA-binding domains"/>
    <property type="match status" value="1"/>
</dbReference>
<dbReference type="PANTHER" id="PTHR46630:SF1">
    <property type="entry name" value="TETRATRICOPEPTIDE REPEAT PROTEIN 29"/>
    <property type="match status" value="1"/>
</dbReference>
<gene>
    <name evidence="7" type="ORF">DES48_102224</name>
</gene>
<dbReference type="InterPro" id="IPR001387">
    <property type="entry name" value="Cro/C1-type_HTH"/>
</dbReference>
<dbReference type="STRING" id="200904.GCA_900168775_00497"/>
<proteinExistence type="inferred from homology"/>
<evidence type="ECO:0000256" key="3">
    <source>
        <dbReference type="ARBA" id="ARBA00022737"/>
    </source>
</evidence>
<dbReference type="Pfam" id="PF01381">
    <property type="entry name" value="HTH_3"/>
    <property type="match status" value="1"/>
</dbReference>
<dbReference type="SMART" id="SM00530">
    <property type="entry name" value="HTH_XRE"/>
    <property type="match status" value="1"/>
</dbReference>
<evidence type="ECO:0000256" key="4">
    <source>
        <dbReference type="ARBA" id="ARBA00022803"/>
    </source>
</evidence>
<keyword evidence="3" id="KW-0677">Repeat</keyword>
<dbReference type="Proteomes" id="UP000252254">
    <property type="component" value="Unassembled WGS sequence"/>
</dbReference>
<comment type="subcellular location">
    <subcellularLocation>
        <location evidence="1">Cytoplasm</location>
    </subcellularLocation>
</comment>
<comment type="similarity">
    <text evidence="5">Belongs to the Rap family.</text>
</comment>
<keyword evidence="8" id="KW-1185">Reference proteome</keyword>
<sequence>MTTGIGEKIKYYRIQANMTQEELATDIVSVSYLSKIEHGTAEANRQVINKLCDKLNITPFRMKDNIVIDLCKRWYKEILFEETDKALATFDILHHDIEKIIDADLHWISELHRLQYNILLEDYEEATKIFDFLKQYVDRFRHVEKYYWYKFSGCFYYMVDSSYMKAYGQFKRAEQLIDQEIAHYQQELHDLYYYIAKVSTSLYFTYHTMIYIEKALTYFRNTYQLKRCACSQVIKGIAYKRMNEVKQAEHSLELAMSIIDENNDAAVIAMGNRHLGELYQKSGQPTKALDYFHYSYQVAQENGKEEQLRTILGFIKVYIEKRDLEQAKSWYEKAENLIQKMKRPPMLVVFEIKTYYYLIYGYDRTFEELLEKEILPFLEQKELYKEYAQYMNMLGDYYYENRKYKIASQLYQNAFRAITSIQIKDNL</sequence>
<comment type="caution">
    <text evidence="7">The sequence shown here is derived from an EMBL/GenBank/DDBJ whole genome shotgun (WGS) entry which is preliminary data.</text>
</comment>
<evidence type="ECO:0000256" key="2">
    <source>
        <dbReference type="ARBA" id="ARBA00022490"/>
    </source>
</evidence>
<evidence type="ECO:0000313" key="7">
    <source>
        <dbReference type="EMBL" id="RBP00461.1"/>
    </source>
</evidence>
<organism evidence="7 8">
    <name type="scientific">Paraliobacillus ryukyuensis</name>
    <dbReference type="NCBI Taxonomy" id="200904"/>
    <lineage>
        <taxon>Bacteria</taxon>
        <taxon>Bacillati</taxon>
        <taxon>Bacillota</taxon>
        <taxon>Bacilli</taxon>
        <taxon>Bacillales</taxon>
        <taxon>Bacillaceae</taxon>
        <taxon>Paraliobacillus</taxon>
    </lineage>
</organism>
<evidence type="ECO:0000256" key="5">
    <source>
        <dbReference type="ARBA" id="ARBA00038253"/>
    </source>
</evidence>
<dbReference type="CDD" id="cd00093">
    <property type="entry name" value="HTH_XRE"/>
    <property type="match status" value="1"/>
</dbReference>
<dbReference type="OrthoDB" id="252257at2"/>
<dbReference type="PANTHER" id="PTHR46630">
    <property type="entry name" value="TETRATRICOPEPTIDE REPEAT PROTEIN 29"/>
    <property type="match status" value="1"/>
</dbReference>
<dbReference type="EMBL" id="QNRI01000002">
    <property type="protein sequence ID" value="RBP00461.1"/>
    <property type="molecule type" value="Genomic_DNA"/>
</dbReference>
<protein>
    <submittedName>
        <fullName evidence="7">Helix-turn-helix protein</fullName>
    </submittedName>
</protein>
<dbReference type="InterPro" id="IPR051476">
    <property type="entry name" value="Bac_ResReg_Asp_Phosphatase"/>
</dbReference>
<dbReference type="InterPro" id="IPR011990">
    <property type="entry name" value="TPR-like_helical_dom_sf"/>
</dbReference>
<dbReference type="SUPFAM" id="SSF47413">
    <property type="entry name" value="lambda repressor-like DNA-binding domains"/>
    <property type="match status" value="1"/>
</dbReference>
<dbReference type="GO" id="GO:0003677">
    <property type="term" value="F:DNA binding"/>
    <property type="evidence" value="ECO:0007669"/>
    <property type="project" value="InterPro"/>
</dbReference>